<dbReference type="PANTHER" id="PTHR43668:SF2">
    <property type="entry name" value="ALLANTOINASE"/>
    <property type="match status" value="1"/>
</dbReference>
<dbReference type="EMBL" id="FPAS01000001">
    <property type="protein sequence ID" value="SFT50145.1"/>
    <property type="molecule type" value="Genomic_DNA"/>
</dbReference>
<dbReference type="STRING" id="477690.SAMN05216474_0915"/>
<evidence type="ECO:0000259" key="2">
    <source>
        <dbReference type="Pfam" id="PF12890"/>
    </source>
</evidence>
<dbReference type="OrthoDB" id="9765462at2"/>
<dbReference type="InterPro" id="IPR050138">
    <property type="entry name" value="DHOase/Allantoinase_Hydrolase"/>
</dbReference>
<dbReference type="GO" id="GO:0006145">
    <property type="term" value="P:purine nucleobase catabolic process"/>
    <property type="evidence" value="ECO:0007669"/>
    <property type="project" value="TreeGrafter"/>
</dbReference>
<evidence type="ECO:0000256" key="1">
    <source>
        <dbReference type="ARBA" id="ARBA00022975"/>
    </source>
</evidence>
<dbReference type="RefSeq" id="WP_090246845.1">
    <property type="nucleotide sequence ID" value="NZ_FPAS01000001.1"/>
</dbReference>
<gene>
    <name evidence="3" type="ORF">SAMN05216474_0915</name>
</gene>
<dbReference type="InterPro" id="IPR024403">
    <property type="entry name" value="DHOase_cat"/>
</dbReference>
<dbReference type="CDD" id="cd01317">
    <property type="entry name" value="DHOase_IIa"/>
    <property type="match status" value="1"/>
</dbReference>
<dbReference type="InterPro" id="IPR011059">
    <property type="entry name" value="Metal-dep_hydrolase_composite"/>
</dbReference>
<dbReference type="InterPro" id="IPR004722">
    <property type="entry name" value="DHOase"/>
</dbReference>
<proteinExistence type="predicted"/>
<dbReference type="InterPro" id="IPR032466">
    <property type="entry name" value="Metal_Hydrolase"/>
</dbReference>
<reference evidence="3 4" key="1">
    <citation type="submission" date="2016-10" db="EMBL/GenBank/DDBJ databases">
        <authorList>
            <person name="de Groot N.N."/>
        </authorList>
    </citation>
    <scope>NUCLEOTIDE SEQUENCE [LARGE SCALE GENOMIC DNA]</scope>
    <source>
        <strain evidence="3 4">CGMCC 1.7005</strain>
    </source>
</reference>
<dbReference type="GO" id="GO:0046872">
    <property type="term" value="F:metal ion binding"/>
    <property type="evidence" value="ECO:0007669"/>
    <property type="project" value="InterPro"/>
</dbReference>
<dbReference type="AlphaFoldDB" id="A0A1I6YI01"/>
<evidence type="ECO:0000313" key="3">
    <source>
        <dbReference type="EMBL" id="SFT50145.1"/>
    </source>
</evidence>
<dbReference type="SUPFAM" id="SSF51556">
    <property type="entry name" value="Metallo-dependent hydrolases"/>
    <property type="match status" value="1"/>
</dbReference>
<dbReference type="GO" id="GO:0004038">
    <property type="term" value="F:allantoinase activity"/>
    <property type="evidence" value="ECO:0007669"/>
    <property type="project" value="TreeGrafter"/>
</dbReference>
<dbReference type="Gene3D" id="3.20.20.140">
    <property type="entry name" value="Metal-dependent hydrolases"/>
    <property type="match status" value="1"/>
</dbReference>
<name>A0A1I6YI01_9FLAO</name>
<dbReference type="NCBIfam" id="TIGR00857">
    <property type="entry name" value="pyrC_multi"/>
    <property type="match status" value="1"/>
</dbReference>
<dbReference type="Gene3D" id="2.30.40.10">
    <property type="entry name" value="Urease, subunit C, domain 1"/>
    <property type="match status" value="1"/>
</dbReference>
<sequence>MKILLKAVTVKDQASSFHNQVVDLLIENDRVVNIEKSITDDEALSIAGDNLCVSQGWVDMKSTFCDPGEEHKDDIFTGLQTAAAGGYTHLGLLPSTTPSISGKSQVEYVKAKANGNVVSLHPLGTITENHKGENLSEMYDMYQNGVRVFSDDLLSVNSGIMYRALLYTKNFGATVMAFPKDPSLSGEGMVNEGEASTKTGLKANPTISETIQLRRDLRLLEYTEGRLHVTGVSCAESVELIKEAKAKGLNLTADVHANHLIFNETAVLGFDSNHKVRPPYRRESDREALWAGLADGTIDAIVADHRPHDKEEKDVEFDNASYGAITLQTLFASLNTTAPEKVDLVVEKLSKGAREILGLNVNSIEKNAYADLTVYSTGGETLLNEETNLSKSQNSPFLNKKLNGNVVAVINNGKLAYKDI</sequence>
<dbReference type="SUPFAM" id="SSF51338">
    <property type="entry name" value="Composite domain of metallo-dependent hydrolases"/>
    <property type="match status" value="1"/>
</dbReference>
<dbReference type="PANTHER" id="PTHR43668">
    <property type="entry name" value="ALLANTOINASE"/>
    <property type="match status" value="1"/>
</dbReference>
<dbReference type="GO" id="GO:0006221">
    <property type="term" value="P:pyrimidine nucleotide biosynthetic process"/>
    <property type="evidence" value="ECO:0007669"/>
    <property type="project" value="UniProtKB-KW"/>
</dbReference>
<protein>
    <submittedName>
        <fullName evidence="3">Dihydroorotase</fullName>
    </submittedName>
</protein>
<keyword evidence="4" id="KW-1185">Reference proteome</keyword>
<dbReference type="GO" id="GO:0005737">
    <property type="term" value="C:cytoplasm"/>
    <property type="evidence" value="ECO:0007669"/>
    <property type="project" value="TreeGrafter"/>
</dbReference>
<dbReference type="Proteomes" id="UP000236454">
    <property type="component" value="Unassembled WGS sequence"/>
</dbReference>
<dbReference type="Pfam" id="PF12890">
    <property type="entry name" value="DHOase"/>
    <property type="match status" value="1"/>
</dbReference>
<feature type="domain" description="Dihydroorotase catalytic" evidence="2">
    <location>
        <begin position="56"/>
        <end position="236"/>
    </location>
</feature>
<dbReference type="GO" id="GO:0004151">
    <property type="term" value="F:dihydroorotase activity"/>
    <property type="evidence" value="ECO:0007669"/>
    <property type="project" value="InterPro"/>
</dbReference>
<accession>A0A1I6YI01</accession>
<organism evidence="3 4">
    <name type="scientific">Lishizhenia tianjinensis</name>
    <dbReference type="NCBI Taxonomy" id="477690"/>
    <lineage>
        <taxon>Bacteria</taxon>
        <taxon>Pseudomonadati</taxon>
        <taxon>Bacteroidota</taxon>
        <taxon>Flavobacteriia</taxon>
        <taxon>Flavobacteriales</taxon>
        <taxon>Crocinitomicaceae</taxon>
        <taxon>Lishizhenia</taxon>
    </lineage>
</organism>
<keyword evidence="1" id="KW-0665">Pyrimidine biosynthesis</keyword>
<evidence type="ECO:0000313" key="4">
    <source>
        <dbReference type="Proteomes" id="UP000236454"/>
    </source>
</evidence>